<dbReference type="RefSeq" id="WP_254013629.1">
    <property type="nucleotide sequence ID" value="NZ_JAMZMM010000251.1"/>
</dbReference>
<feature type="domain" description="Phytochrome chromophore attachment site" evidence="6">
    <location>
        <begin position="954"/>
        <end position="1094"/>
    </location>
</feature>
<keyword evidence="4" id="KW-0175">Coiled coil</keyword>
<reference evidence="9" key="1">
    <citation type="submission" date="2022-06" db="EMBL/GenBank/DDBJ databases">
        <title>New cyanobacteria of genus Symplocastrum in benthos of Lake Baikal.</title>
        <authorList>
            <person name="Sorokovikova E."/>
            <person name="Tikhonova I."/>
            <person name="Krasnopeev A."/>
            <person name="Evseev P."/>
            <person name="Gladkikh A."/>
            <person name="Belykh O."/>
        </authorList>
    </citation>
    <scope>NUCLEOTIDE SEQUENCE</scope>
    <source>
        <strain evidence="9">BBK-W-15</strain>
    </source>
</reference>
<evidence type="ECO:0000313" key="9">
    <source>
        <dbReference type="EMBL" id="MCP2730879.1"/>
    </source>
</evidence>
<dbReference type="Pfam" id="PF01590">
    <property type="entry name" value="GAF"/>
    <property type="match status" value="7"/>
</dbReference>
<keyword evidence="10" id="KW-1185">Reference proteome</keyword>
<dbReference type="SMART" id="SM00283">
    <property type="entry name" value="MA"/>
    <property type="match status" value="1"/>
</dbReference>
<dbReference type="GO" id="GO:0016020">
    <property type="term" value="C:membrane"/>
    <property type="evidence" value="ECO:0007669"/>
    <property type="project" value="InterPro"/>
</dbReference>
<dbReference type="SUPFAM" id="SSF55781">
    <property type="entry name" value="GAF domain-like"/>
    <property type="match status" value="7"/>
</dbReference>
<feature type="domain" description="Phytochrome chromophore attachment site" evidence="6">
    <location>
        <begin position="771"/>
        <end position="911"/>
    </location>
</feature>
<evidence type="ECO:0000256" key="3">
    <source>
        <dbReference type="PROSITE-ProRule" id="PRU00284"/>
    </source>
</evidence>
<feature type="coiled-coil region" evidence="4">
    <location>
        <begin position="1518"/>
        <end position="1545"/>
    </location>
</feature>
<evidence type="ECO:0000259" key="6">
    <source>
        <dbReference type="PROSITE" id="PS50046"/>
    </source>
</evidence>
<organism evidence="9 10">
    <name type="scientific">Limnofasciculus baicalensis BBK-W-15</name>
    <dbReference type="NCBI Taxonomy" id="2699891"/>
    <lineage>
        <taxon>Bacteria</taxon>
        <taxon>Bacillati</taxon>
        <taxon>Cyanobacteriota</taxon>
        <taxon>Cyanophyceae</taxon>
        <taxon>Coleofasciculales</taxon>
        <taxon>Coleofasciculaceae</taxon>
        <taxon>Limnofasciculus</taxon>
        <taxon>Limnofasciculus baicalensis</taxon>
    </lineage>
</organism>
<keyword evidence="1 3" id="KW-0807">Transducer</keyword>
<dbReference type="InterPro" id="IPR004089">
    <property type="entry name" value="MCPsignal_dom"/>
</dbReference>
<feature type="domain" description="Phytochrome chromophore attachment site" evidence="6">
    <location>
        <begin position="591"/>
        <end position="728"/>
    </location>
</feature>
<dbReference type="SUPFAM" id="SSF58104">
    <property type="entry name" value="Methyl-accepting chemotaxis protein (MCP) signaling domain"/>
    <property type="match status" value="1"/>
</dbReference>
<dbReference type="EMBL" id="JAMZMM010000251">
    <property type="protein sequence ID" value="MCP2730879.1"/>
    <property type="molecule type" value="Genomic_DNA"/>
</dbReference>
<gene>
    <name evidence="9" type="ORF">NJ959_20845</name>
</gene>
<feature type="region of interest" description="Disordered" evidence="5">
    <location>
        <begin position="1"/>
        <end position="32"/>
    </location>
</feature>
<feature type="domain" description="Phytochrome chromophore attachment site" evidence="6">
    <location>
        <begin position="53"/>
        <end position="189"/>
    </location>
</feature>
<comment type="caution">
    <text evidence="9">The sequence shown here is derived from an EMBL/GenBank/DDBJ whole genome shotgun (WGS) entry which is preliminary data.</text>
</comment>
<evidence type="ECO:0000256" key="2">
    <source>
        <dbReference type="ARBA" id="ARBA00029447"/>
    </source>
</evidence>
<dbReference type="Proteomes" id="UP001204953">
    <property type="component" value="Unassembled WGS sequence"/>
</dbReference>
<protein>
    <submittedName>
        <fullName evidence="9">GAF domain-containing protein</fullName>
    </submittedName>
</protein>
<dbReference type="PROSITE" id="PS50885">
    <property type="entry name" value="HAMP"/>
    <property type="match status" value="1"/>
</dbReference>
<feature type="domain" description="HAMP" evidence="8">
    <location>
        <begin position="1318"/>
        <end position="1369"/>
    </location>
</feature>
<dbReference type="GO" id="GO:0007165">
    <property type="term" value="P:signal transduction"/>
    <property type="evidence" value="ECO:0007669"/>
    <property type="project" value="UniProtKB-KW"/>
</dbReference>
<dbReference type="SMART" id="SM00304">
    <property type="entry name" value="HAMP"/>
    <property type="match status" value="1"/>
</dbReference>
<feature type="domain" description="Phytochrome chromophore attachment site" evidence="6">
    <location>
        <begin position="408"/>
        <end position="548"/>
    </location>
</feature>
<feature type="coiled-coil region" evidence="4">
    <location>
        <begin position="1296"/>
        <end position="1330"/>
    </location>
</feature>
<feature type="domain" description="Phytochrome chromophore attachment site" evidence="6">
    <location>
        <begin position="1146"/>
        <end position="1285"/>
    </location>
</feature>
<proteinExistence type="inferred from homology"/>
<evidence type="ECO:0000256" key="4">
    <source>
        <dbReference type="SAM" id="Coils"/>
    </source>
</evidence>
<comment type="similarity">
    <text evidence="2">Belongs to the methyl-accepting chemotaxis (MCP) protein family.</text>
</comment>
<dbReference type="InterPro" id="IPR029016">
    <property type="entry name" value="GAF-like_dom_sf"/>
</dbReference>
<feature type="compositionally biased region" description="Polar residues" evidence="5">
    <location>
        <begin position="10"/>
        <end position="32"/>
    </location>
</feature>
<evidence type="ECO:0000313" key="10">
    <source>
        <dbReference type="Proteomes" id="UP001204953"/>
    </source>
</evidence>
<dbReference type="PANTHER" id="PTHR32089:SF114">
    <property type="entry name" value="METHYL-ACCEPTING CHEMOTAXIS PROTEIN MCPB"/>
    <property type="match status" value="1"/>
</dbReference>
<evidence type="ECO:0000259" key="8">
    <source>
        <dbReference type="PROSITE" id="PS50885"/>
    </source>
</evidence>
<feature type="domain" description="Phytochrome chromophore attachment site" evidence="6">
    <location>
        <begin position="225"/>
        <end position="365"/>
    </location>
</feature>
<dbReference type="InterPro" id="IPR003018">
    <property type="entry name" value="GAF"/>
</dbReference>
<dbReference type="SMART" id="SM00065">
    <property type="entry name" value="GAF"/>
    <property type="match status" value="7"/>
</dbReference>
<dbReference type="Pfam" id="PF00015">
    <property type="entry name" value="MCPsignal"/>
    <property type="match status" value="1"/>
</dbReference>
<name>A0AAE3GUU5_9CYAN</name>
<evidence type="ECO:0000256" key="5">
    <source>
        <dbReference type="SAM" id="MobiDB-lite"/>
    </source>
</evidence>
<dbReference type="Gene3D" id="1.10.287.950">
    <property type="entry name" value="Methyl-accepting chemotaxis protein"/>
    <property type="match status" value="1"/>
</dbReference>
<dbReference type="InterPro" id="IPR003660">
    <property type="entry name" value="HAMP_dom"/>
</dbReference>
<dbReference type="PANTHER" id="PTHR32089">
    <property type="entry name" value="METHYL-ACCEPTING CHEMOTAXIS PROTEIN MCPB"/>
    <property type="match status" value="1"/>
</dbReference>
<feature type="domain" description="Methyl-accepting transducer" evidence="7">
    <location>
        <begin position="1374"/>
        <end position="1610"/>
    </location>
</feature>
<sequence>MQEFAELEQRNNSVETQLNQTGSNSNLPGSEQQFKDQRQQLFAIVRKMSQATSTDALLQITITEIRDRFKVDRALIYRFQTEKEGMVLAESMLLGYTPSLGESLPAFIFGAENELDYDKQQAIALEDIYQNGLSPYHIQLLERFQVKASLSLPILIEGQIWGLLVVQQCSGPRLWQESDINLLYQIVCELRIALHPSEIRAQKQKRELQDKIIAKVANKIQQSLDTINLFEITTQEVRQQLKCDRVAVYCFNPDWSGKFVAESVGQGWVPLVGNGVQTVWADSHLQDTRGGRYRNYETFIVEDIYKVGHEPCHIDILEQFQVKSYTIAPIFQGEKLWGLLAAYQNLGTRHWQSEEVNFLVQIGRHFGLALLQAEYMEKIASQSARFAKVEEVEKLASKVSDRLRQTSDVESLFRNTTQEVRQMLKCDRVAVYRFNPDWSGEFVAESVTQGWISLVGPDAQKVWKDTNLQETQGGRYRHNQSLAIDDIYNAGHDPCHIDILEQFQAKAYVLVPILQGSELWGLLAAYQNTGPRHWETVEVNLLAQIGRQFGIALQQAEYLEQMARASTLMNKARNLEQSAIKIIDQNRQSLEMNLIFKTTVIEVRQLLKADRVWVFRFYPDYNNGEVVAEDFASTYSSAMGFDINDRSFGEMFAPHYLEGKIQAISDIYNAGLSSPHIEILSQFQVRANLLVPLTKGNDLWGFLSIHQCSGPRHWDDIEMDFAKRIAAQLGVSLQFSDYIDKLEAQSAQLKKATNVERAATRAIDKIRKTVDVDSICRITTQEVRQQLKCDRVAVYQLLPDWSGKFISESVAGNWMRLVGPDIETVWPDTYLQETQGGRYAKKESLAVDDIYKAGHSACHVEILEQFEVKAYVLVPIFTGDKLWGLLAVYQNSGPRHWEETEIKFLTQIGLQFGVALQQVQYIEQLQVTSAQLAKTAEREKGVTKIISRILRSLDAKSIIRVTTQEIRYLLECDRVAIYRFNSDWSGEFVAESVGGDWIPLLNSDLSTVSPEPNLLETQGGIYRQRENLVVNDIYKVDSSASQMEILEQFQAKAYIVVPVFVGEKLWGLLSVYQNKAPRQWQDAEVLAIAQIGLQMGAALQLVDYLEQVQQQSQALTKLAERETNFISLIDSIGQRIAERLRNRNFNYDSLFRTITQELRQLLKADRVAIYRFQPDWSGEFVIEDVSTSTMRLAGSTAALVIDPILQETEGGEYRKNEASAIDDISQSKELTFAKELLLEWGVKAYTIAPIFQGEKLWGLLVTHQNSEPRHWEKSEVNLLVQISRQLGIVLQQAESVEQIQTQSQQLAEAAQREKADKESLQRNVMQLLSSVRPALQGNLTVRAPVTEDEVGTVADAYNNTLQSLRGIIKQVQESSRKVAQTSLNSESSITSLTHQAQQQFQALNLALGQIDKMVNSTKGVEISAQQVEVAVQQANQTVRQGDGAMNRTVEGILDIRETVAETSKRLKRLSESTQKVSRVVNLISNFTTQTQLLALNASIEATRAGEYGRGFVVVADEVRSLARQSAEATSEIEQLVQEIQQGTAEVSTAMETGIQQVAQGTTLVSETRQNLNAIVEATAQISQLVQGITQATQLQTAEFESVTKTMSEVASIANQTSDNSIGIATSFKELLSMAQNLQSSADQFKVD</sequence>
<dbReference type="Gene3D" id="3.30.450.40">
    <property type="match status" value="7"/>
</dbReference>
<dbReference type="InterPro" id="IPR016132">
    <property type="entry name" value="Phyto_chromo_attachment"/>
</dbReference>
<evidence type="ECO:0000256" key="1">
    <source>
        <dbReference type="ARBA" id="ARBA00023224"/>
    </source>
</evidence>
<dbReference type="PROSITE" id="PS50111">
    <property type="entry name" value="CHEMOTAXIS_TRANSDUC_2"/>
    <property type="match status" value="1"/>
</dbReference>
<dbReference type="PROSITE" id="PS50046">
    <property type="entry name" value="PHYTOCHROME_2"/>
    <property type="match status" value="7"/>
</dbReference>
<evidence type="ECO:0000259" key="7">
    <source>
        <dbReference type="PROSITE" id="PS50111"/>
    </source>
</evidence>
<dbReference type="CDD" id="cd11386">
    <property type="entry name" value="MCP_signal"/>
    <property type="match status" value="1"/>
</dbReference>
<accession>A0AAE3GUU5</accession>